<evidence type="ECO:0000256" key="4">
    <source>
        <dbReference type="ARBA" id="ARBA00022695"/>
    </source>
</evidence>
<dbReference type="EC" id="2.7.7.19" evidence="11"/>
<dbReference type="GO" id="GO:0000166">
    <property type="term" value="F:nucleotide binding"/>
    <property type="evidence" value="ECO:0007669"/>
    <property type="project" value="UniProtKB-KW"/>
</dbReference>
<evidence type="ECO:0000256" key="2">
    <source>
        <dbReference type="ARBA" id="ARBA00022679"/>
    </source>
</evidence>
<accession>A0A1R0F9V2</accession>
<proteinExistence type="inferred from homology"/>
<dbReference type="InterPro" id="IPR043519">
    <property type="entry name" value="NT_sf"/>
</dbReference>
<feature type="domain" description="tRNA nucleotidyltransferase/poly(A) polymerase RNA and SrmB- binding" evidence="10">
    <location>
        <begin position="205"/>
        <end position="260"/>
    </location>
</feature>
<name>A0A1R0F9V2_9HYPH</name>
<keyword evidence="7" id="KW-0460">Magnesium</keyword>
<comment type="cofactor">
    <cofactor evidence="1">
        <name>Mg(2+)</name>
        <dbReference type="ChEBI" id="CHEBI:18420"/>
    </cofactor>
</comment>
<sequence>MGCDGCNDSFARRKVIPVTTLNIAKKALWLHDEGLQQLLHCLSENGEEARVVGGAVRNQLLGYPVNDIDIATTCVPDEIIKRVSEKGFKAVPTGYEHGTITVVVNGHSYEVTALRADIEPDGRRAKVIFGRDWKTDAKRRDFTINAIYADANGKIYDDVNGLADIESETLRFIGTAEERIREDYLRILRFFRLYAWVGKGRPDAEAIKACARLKDGLLQLSAERVWSEVKKMLSAPDPTRALLWMRQAAILGIILPETEKWGIDAFRPLIETERVMRLPPDPLLRLFSIVPRDEVRLKKMAERLRFSKLEKTRLMDFARISPIKYNSSDIEIKKLVYHHGKQAVLDELTLALSNARAHALSNDNALVEASHYTRLRKLAEHYEVPVFPLTGKDLLPLGITEGPAIGHKLKALEKRWVESGFLLDRKALLDLATA</sequence>
<evidence type="ECO:0000256" key="5">
    <source>
        <dbReference type="ARBA" id="ARBA00022723"/>
    </source>
</evidence>
<evidence type="ECO:0000259" key="9">
    <source>
        <dbReference type="Pfam" id="PF01743"/>
    </source>
</evidence>
<dbReference type="SUPFAM" id="SSF81891">
    <property type="entry name" value="Poly A polymerase C-terminal region-like"/>
    <property type="match status" value="1"/>
</dbReference>
<dbReference type="GO" id="GO:1990817">
    <property type="term" value="F:poly(A) RNA polymerase activity"/>
    <property type="evidence" value="ECO:0007669"/>
    <property type="project" value="UniProtKB-EC"/>
</dbReference>
<evidence type="ECO:0000256" key="1">
    <source>
        <dbReference type="ARBA" id="ARBA00001946"/>
    </source>
</evidence>
<dbReference type="AlphaFoldDB" id="A0A1R0F9V2"/>
<dbReference type="GO" id="GO:0046872">
    <property type="term" value="F:metal ion binding"/>
    <property type="evidence" value="ECO:0007669"/>
    <property type="project" value="UniProtKB-KW"/>
</dbReference>
<evidence type="ECO:0000259" key="10">
    <source>
        <dbReference type="Pfam" id="PF12627"/>
    </source>
</evidence>
<comment type="similarity">
    <text evidence="8">Belongs to the tRNA nucleotidyltransferase/poly(A) polymerase family.</text>
</comment>
<dbReference type="Pfam" id="PF12627">
    <property type="entry name" value="PolyA_pol_RNAbd"/>
    <property type="match status" value="1"/>
</dbReference>
<dbReference type="Proteomes" id="UP000187344">
    <property type="component" value="Unassembled WGS sequence"/>
</dbReference>
<keyword evidence="12" id="KW-1185">Reference proteome</keyword>
<evidence type="ECO:0000313" key="11">
    <source>
        <dbReference type="EMBL" id="OLY43755.1"/>
    </source>
</evidence>
<dbReference type="EMBL" id="LXYT01000001">
    <property type="protein sequence ID" value="OLY43755.1"/>
    <property type="molecule type" value="Genomic_DNA"/>
</dbReference>
<dbReference type="InterPro" id="IPR002646">
    <property type="entry name" value="PolA_pol_head_dom"/>
</dbReference>
<protein>
    <submittedName>
        <fullName evidence="11">Poly(A) polymerase</fullName>
        <ecNumber evidence="11">2.7.7.19</ecNumber>
    </submittedName>
</protein>
<dbReference type="CDD" id="cd05398">
    <property type="entry name" value="NT_ClassII-CCAase"/>
    <property type="match status" value="1"/>
</dbReference>
<comment type="caution">
    <text evidence="11">The sequence shown here is derived from an EMBL/GenBank/DDBJ whole genome shotgun (WGS) entry which is preliminary data.</text>
</comment>
<keyword evidence="2 8" id="KW-0808">Transferase</keyword>
<dbReference type="InterPro" id="IPR032828">
    <property type="entry name" value="PolyA_RNA-bd"/>
</dbReference>
<evidence type="ECO:0000256" key="3">
    <source>
        <dbReference type="ARBA" id="ARBA00022694"/>
    </source>
</evidence>
<keyword evidence="4 11" id="KW-0548">Nucleotidyltransferase</keyword>
<keyword evidence="3" id="KW-0819">tRNA processing</keyword>
<dbReference type="InterPro" id="IPR050264">
    <property type="entry name" value="Bact_CCA-adding_enz_type3_sf"/>
</dbReference>
<evidence type="ECO:0000256" key="6">
    <source>
        <dbReference type="ARBA" id="ARBA00022741"/>
    </source>
</evidence>
<dbReference type="Gene3D" id="1.10.3090.10">
    <property type="entry name" value="cca-adding enzyme, domain 2"/>
    <property type="match status" value="1"/>
</dbReference>
<dbReference type="PANTHER" id="PTHR46173:SF1">
    <property type="entry name" value="CCA TRNA NUCLEOTIDYLTRANSFERASE 1, MITOCHONDRIAL"/>
    <property type="match status" value="1"/>
</dbReference>
<dbReference type="Gene3D" id="3.30.460.10">
    <property type="entry name" value="Beta Polymerase, domain 2"/>
    <property type="match status" value="1"/>
</dbReference>
<evidence type="ECO:0000256" key="8">
    <source>
        <dbReference type="RuleBase" id="RU003953"/>
    </source>
</evidence>
<evidence type="ECO:0000256" key="7">
    <source>
        <dbReference type="ARBA" id="ARBA00022842"/>
    </source>
</evidence>
<dbReference type="SUPFAM" id="SSF81301">
    <property type="entry name" value="Nucleotidyltransferase"/>
    <property type="match status" value="1"/>
</dbReference>
<keyword evidence="8" id="KW-0694">RNA-binding</keyword>
<reference evidence="11 12" key="1">
    <citation type="submission" date="2016-12" db="EMBL/GenBank/DDBJ databases">
        <title>Comparative genomics of Bartonella apis.</title>
        <authorList>
            <person name="Engel P."/>
        </authorList>
    </citation>
    <scope>NUCLEOTIDE SEQUENCE [LARGE SCALE GENOMIC DNA]</scope>
    <source>
        <strain evidence="11 12">PEB0149</strain>
    </source>
</reference>
<dbReference type="GO" id="GO:0000049">
    <property type="term" value="F:tRNA binding"/>
    <property type="evidence" value="ECO:0007669"/>
    <property type="project" value="TreeGrafter"/>
</dbReference>
<dbReference type="OrthoDB" id="9805698at2"/>
<feature type="domain" description="Poly A polymerase head" evidence="9">
    <location>
        <begin position="49"/>
        <end position="171"/>
    </location>
</feature>
<gene>
    <name evidence="11" type="ORF">PEB0149_011900</name>
</gene>
<organism evidence="11 12">
    <name type="scientific">Bartonella apis</name>
    <dbReference type="NCBI Taxonomy" id="1686310"/>
    <lineage>
        <taxon>Bacteria</taxon>
        <taxon>Pseudomonadati</taxon>
        <taxon>Pseudomonadota</taxon>
        <taxon>Alphaproteobacteria</taxon>
        <taxon>Hyphomicrobiales</taxon>
        <taxon>Bartonellaceae</taxon>
        <taxon>Bartonella</taxon>
    </lineage>
</organism>
<evidence type="ECO:0000313" key="12">
    <source>
        <dbReference type="Proteomes" id="UP000187344"/>
    </source>
</evidence>
<dbReference type="Pfam" id="PF01743">
    <property type="entry name" value="PolyA_pol"/>
    <property type="match status" value="1"/>
</dbReference>
<keyword evidence="5" id="KW-0479">Metal-binding</keyword>
<dbReference type="PANTHER" id="PTHR46173">
    <property type="entry name" value="CCA TRNA NUCLEOTIDYLTRANSFERASE 1, MITOCHONDRIAL"/>
    <property type="match status" value="1"/>
</dbReference>
<keyword evidence="6" id="KW-0547">Nucleotide-binding</keyword>
<dbReference type="GO" id="GO:0008033">
    <property type="term" value="P:tRNA processing"/>
    <property type="evidence" value="ECO:0007669"/>
    <property type="project" value="UniProtKB-KW"/>
</dbReference>